<dbReference type="InterPro" id="IPR002401">
    <property type="entry name" value="Cyt_P450_E_grp-I"/>
</dbReference>
<dbReference type="GO" id="GO:0020037">
    <property type="term" value="F:heme binding"/>
    <property type="evidence" value="ECO:0007669"/>
    <property type="project" value="InterPro"/>
</dbReference>
<keyword evidence="7" id="KW-1185">Reference proteome</keyword>
<dbReference type="GO" id="GO:0004497">
    <property type="term" value="F:monooxygenase activity"/>
    <property type="evidence" value="ECO:0007669"/>
    <property type="project" value="InterPro"/>
</dbReference>
<keyword evidence="2 5" id="KW-0479">Metal-binding</keyword>
<dbReference type="GO" id="GO:0016705">
    <property type="term" value="F:oxidoreductase activity, acting on paired donors, with incorporation or reduction of molecular oxygen"/>
    <property type="evidence" value="ECO:0007669"/>
    <property type="project" value="InterPro"/>
</dbReference>
<evidence type="ECO:0000313" key="6">
    <source>
        <dbReference type="EMBL" id="KAK3058547.1"/>
    </source>
</evidence>
<keyword evidence="5" id="KW-0349">Heme</keyword>
<keyword evidence="3" id="KW-0560">Oxidoreductase</keyword>
<dbReference type="InterPro" id="IPR050364">
    <property type="entry name" value="Cytochrome_P450_fung"/>
</dbReference>
<gene>
    <name evidence="6" type="ORF">LTR09_000111</name>
</gene>
<evidence type="ECO:0000256" key="2">
    <source>
        <dbReference type="ARBA" id="ARBA00022723"/>
    </source>
</evidence>
<evidence type="ECO:0000313" key="7">
    <source>
        <dbReference type="Proteomes" id="UP001271007"/>
    </source>
</evidence>
<dbReference type="SUPFAM" id="SSF48264">
    <property type="entry name" value="Cytochrome P450"/>
    <property type="match status" value="1"/>
</dbReference>
<evidence type="ECO:0000256" key="5">
    <source>
        <dbReference type="PIRSR" id="PIRSR602401-1"/>
    </source>
</evidence>
<comment type="cofactor">
    <cofactor evidence="5">
        <name>heme</name>
        <dbReference type="ChEBI" id="CHEBI:30413"/>
    </cofactor>
</comment>
<dbReference type="PRINTS" id="PR00463">
    <property type="entry name" value="EP450I"/>
</dbReference>
<evidence type="ECO:0000256" key="1">
    <source>
        <dbReference type="ARBA" id="ARBA00010617"/>
    </source>
</evidence>
<reference evidence="6" key="1">
    <citation type="submission" date="2023-04" db="EMBL/GenBank/DDBJ databases">
        <title>Black Yeasts Isolated from many extreme environments.</title>
        <authorList>
            <person name="Coleine C."/>
            <person name="Stajich J.E."/>
            <person name="Selbmann L."/>
        </authorList>
    </citation>
    <scope>NUCLEOTIDE SEQUENCE</scope>
    <source>
        <strain evidence="6">CCFEE 5312</strain>
    </source>
</reference>
<keyword evidence="4 5" id="KW-0408">Iron</keyword>
<name>A0AAJ0GJ17_9PEZI</name>
<dbReference type="EMBL" id="JAWDJX010000001">
    <property type="protein sequence ID" value="KAK3058547.1"/>
    <property type="molecule type" value="Genomic_DNA"/>
</dbReference>
<proteinExistence type="inferred from homology"/>
<dbReference type="GO" id="GO:0005506">
    <property type="term" value="F:iron ion binding"/>
    <property type="evidence" value="ECO:0007669"/>
    <property type="project" value="InterPro"/>
</dbReference>
<comment type="caution">
    <text evidence="6">The sequence shown here is derived from an EMBL/GenBank/DDBJ whole genome shotgun (WGS) entry which is preliminary data.</text>
</comment>
<evidence type="ECO:0000256" key="3">
    <source>
        <dbReference type="ARBA" id="ARBA00023002"/>
    </source>
</evidence>
<comment type="similarity">
    <text evidence="1">Belongs to the cytochrome P450 family.</text>
</comment>
<evidence type="ECO:0000256" key="4">
    <source>
        <dbReference type="ARBA" id="ARBA00023004"/>
    </source>
</evidence>
<organism evidence="6 7">
    <name type="scientific">Extremus antarcticus</name>
    <dbReference type="NCBI Taxonomy" id="702011"/>
    <lineage>
        <taxon>Eukaryota</taxon>
        <taxon>Fungi</taxon>
        <taxon>Dikarya</taxon>
        <taxon>Ascomycota</taxon>
        <taxon>Pezizomycotina</taxon>
        <taxon>Dothideomycetes</taxon>
        <taxon>Dothideomycetidae</taxon>
        <taxon>Mycosphaerellales</taxon>
        <taxon>Extremaceae</taxon>
        <taxon>Extremus</taxon>
    </lineage>
</organism>
<sequence>MVNTLAWSIGTFALRPDVQQKAYNAICEVYGQDSWGPIEDEATVPYISALVKECLRVFCVLRLSLPRATYKDVQYGDTFIPNGTTVFLNAWGCNRDEKVYGPDVNSFRPERFLDDPDLPHAAYGFGTRMCAGVHLANRQLYVMILRLIWSFKIELDSRDDSQWTMRALEDVTDPWHLAAIPPGYKVRFVPRNSEALEDVLGGLKEEGFDVGLKTAVVSI</sequence>
<dbReference type="Proteomes" id="UP001271007">
    <property type="component" value="Unassembled WGS sequence"/>
</dbReference>
<dbReference type="PANTHER" id="PTHR46300:SF9">
    <property type="entry name" value="P450, PUTATIVE-RELATED"/>
    <property type="match status" value="1"/>
</dbReference>
<dbReference type="Pfam" id="PF00067">
    <property type="entry name" value="p450"/>
    <property type="match status" value="1"/>
</dbReference>
<dbReference type="InterPro" id="IPR001128">
    <property type="entry name" value="Cyt_P450"/>
</dbReference>
<accession>A0AAJ0GJ17</accession>
<feature type="binding site" description="axial binding residue" evidence="5">
    <location>
        <position position="130"/>
    </location>
    <ligand>
        <name>heme</name>
        <dbReference type="ChEBI" id="CHEBI:30413"/>
    </ligand>
    <ligandPart>
        <name>Fe</name>
        <dbReference type="ChEBI" id="CHEBI:18248"/>
    </ligandPart>
</feature>
<dbReference type="InterPro" id="IPR036396">
    <property type="entry name" value="Cyt_P450_sf"/>
</dbReference>
<protein>
    <recommendedName>
        <fullName evidence="8">Cytochrome P450</fullName>
    </recommendedName>
</protein>
<dbReference type="PANTHER" id="PTHR46300">
    <property type="entry name" value="P450, PUTATIVE (EUROFUNG)-RELATED-RELATED"/>
    <property type="match status" value="1"/>
</dbReference>
<dbReference type="AlphaFoldDB" id="A0AAJ0GJ17"/>
<dbReference type="Gene3D" id="1.10.630.10">
    <property type="entry name" value="Cytochrome P450"/>
    <property type="match status" value="1"/>
</dbReference>
<evidence type="ECO:0008006" key="8">
    <source>
        <dbReference type="Google" id="ProtNLM"/>
    </source>
</evidence>